<dbReference type="CDD" id="cd01764">
    <property type="entry name" value="Ubl_Urm1"/>
    <property type="match status" value="1"/>
</dbReference>
<dbReference type="GO" id="GO:0032447">
    <property type="term" value="P:protein urmylation"/>
    <property type="evidence" value="ECO:0007669"/>
    <property type="project" value="UniProtKB-UniRule"/>
</dbReference>
<dbReference type="PANTHER" id="PTHR14986">
    <property type="entry name" value="RURM1 PROTEIN"/>
    <property type="match status" value="1"/>
</dbReference>
<dbReference type="PIRSF" id="PIRSF037379">
    <property type="entry name" value="Ubiquitin-related_modifier_1"/>
    <property type="match status" value="1"/>
</dbReference>
<organism evidence="7 8">
    <name type="scientific">Mesorhabditis belari</name>
    <dbReference type="NCBI Taxonomy" id="2138241"/>
    <lineage>
        <taxon>Eukaryota</taxon>
        <taxon>Metazoa</taxon>
        <taxon>Ecdysozoa</taxon>
        <taxon>Nematoda</taxon>
        <taxon>Chromadorea</taxon>
        <taxon>Rhabditida</taxon>
        <taxon>Rhabditina</taxon>
        <taxon>Rhabditomorpha</taxon>
        <taxon>Rhabditoidea</taxon>
        <taxon>Rhabditidae</taxon>
        <taxon>Mesorhabditinae</taxon>
        <taxon>Mesorhabditis</taxon>
    </lineage>
</organism>
<reference evidence="8" key="1">
    <citation type="submission" date="2024-02" db="UniProtKB">
        <authorList>
            <consortium name="WormBaseParasite"/>
        </authorList>
    </citation>
    <scope>IDENTIFICATION</scope>
</reference>
<protein>
    <recommendedName>
        <fullName evidence="5">Ubiquitin-related modifier 1 homolog</fullName>
    </recommendedName>
</protein>
<dbReference type="Proteomes" id="UP000887575">
    <property type="component" value="Unassembled WGS sequence"/>
</dbReference>
<dbReference type="InterPro" id="IPR015221">
    <property type="entry name" value="Urm1"/>
</dbReference>
<name>A0AAF3EWX5_9BILA</name>
<sequence length="99" mass="11150">MPTSLTLEFSGGSEFLVGNQKEHKVSLPIDQPTVSQLIQWIKKEILTDHNRDDLFVMDDSVRPGVLVLVNECDWELLERNETILKDGDVVTFISTLHGG</sequence>
<evidence type="ECO:0000256" key="4">
    <source>
        <dbReference type="ARBA" id="ARBA00022786"/>
    </source>
</evidence>
<dbReference type="GO" id="GO:0034227">
    <property type="term" value="P:tRNA thio-modification"/>
    <property type="evidence" value="ECO:0007669"/>
    <property type="project" value="UniProtKB-UniRule"/>
</dbReference>
<evidence type="ECO:0000256" key="2">
    <source>
        <dbReference type="ARBA" id="ARBA00022499"/>
    </source>
</evidence>
<comment type="pathway">
    <text evidence="5 6">tRNA modification; 5-methoxycarbonylmethyl-2-thiouridine-tRNA biosynthesis.</text>
</comment>
<dbReference type="Pfam" id="PF09138">
    <property type="entry name" value="Urm1"/>
    <property type="match status" value="1"/>
</dbReference>
<evidence type="ECO:0000256" key="6">
    <source>
        <dbReference type="RuleBase" id="RU361182"/>
    </source>
</evidence>
<keyword evidence="2 5" id="KW-1017">Isopeptide bond</keyword>
<comment type="PTM">
    <text evidence="5">C-terminal thiocarboxylation occurs in 2 steps, it is first acyl-adenylated (-COAMP) via the hesA/moeB/thiF part of the MOCS3/UBA4 homolog, then thiocarboxylated (-COSH) via the rhodanese domain of the MOCS3/UBA4 homolog.</text>
</comment>
<proteinExistence type="inferred from homology"/>
<dbReference type="GO" id="GO:0002098">
    <property type="term" value="P:tRNA wobble uridine modification"/>
    <property type="evidence" value="ECO:0007669"/>
    <property type="project" value="UniProtKB-UniRule"/>
</dbReference>
<dbReference type="InterPro" id="IPR012675">
    <property type="entry name" value="Beta-grasp_dom_sf"/>
</dbReference>
<accession>A0AAF3EWX5</accession>
<dbReference type="WBParaSite" id="MBELARI_LOCUS18690">
    <property type="protein sequence ID" value="MBELARI_LOCUS18690"/>
    <property type="gene ID" value="MBELARI_LOCUS18690"/>
</dbReference>
<dbReference type="HAMAP" id="MF_03048">
    <property type="entry name" value="Urm1"/>
    <property type="match status" value="1"/>
</dbReference>
<dbReference type="AlphaFoldDB" id="A0AAF3EWX5"/>
<comment type="subcellular location">
    <subcellularLocation>
        <location evidence="5 6">Cytoplasm</location>
    </subcellularLocation>
</comment>
<dbReference type="GO" id="GO:0005829">
    <property type="term" value="C:cytosol"/>
    <property type="evidence" value="ECO:0007669"/>
    <property type="project" value="UniProtKB-UniRule"/>
</dbReference>
<evidence type="ECO:0000256" key="1">
    <source>
        <dbReference type="ARBA" id="ARBA00022490"/>
    </source>
</evidence>
<keyword evidence="7" id="KW-1185">Reference proteome</keyword>
<keyword evidence="4 5" id="KW-0833">Ubl conjugation pathway</keyword>
<keyword evidence="1 5" id="KW-0963">Cytoplasm</keyword>
<evidence type="ECO:0000313" key="7">
    <source>
        <dbReference type="Proteomes" id="UP000887575"/>
    </source>
</evidence>
<keyword evidence="3 5" id="KW-0819">tRNA processing</keyword>
<evidence type="ECO:0000313" key="8">
    <source>
        <dbReference type="WBParaSite" id="MBELARI_LOCUS18690"/>
    </source>
</evidence>
<feature type="cross-link" description="Glycyl lysine isopeptide (Gly-Lys) (interchain with K-? in acceptor proteins)" evidence="5">
    <location>
        <position position="99"/>
    </location>
</feature>
<comment type="function">
    <text evidence="5">Acts as a sulfur carrier required for 2-thiolation of mcm(5)S(2)U at tRNA wobble positions of cytosolic tRNA(Lys), tRNA(Glu) and tRNA(Gln). Serves as sulfur donor in tRNA 2-thiolation reaction by being thiocarboxylated (-COSH) at its C-terminus by the MOCS3/UBA4 homolog. The sulfur is then transferred to tRNA to form 2-thiolation of mcm(5)S(2)U. Also acts as a ubiquitin-like protein (UBL) that is covalently conjugated via an isopeptide bond to lysine residues of target proteins. The thiocarboxylated form serves as substrate for conjugation and oxidative stress specifically induces the formation of UBL-protein conjugates.</text>
</comment>
<evidence type="ECO:0000256" key="5">
    <source>
        <dbReference type="HAMAP-Rule" id="MF_03048"/>
    </source>
</evidence>
<evidence type="ECO:0000256" key="3">
    <source>
        <dbReference type="ARBA" id="ARBA00022694"/>
    </source>
</evidence>
<comment type="similarity">
    <text evidence="5 6">Belongs to the URM1 family.</text>
</comment>
<feature type="modified residue" description="1-thioglycine" evidence="5">
    <location>
        <position position="99"/>
    </location>
</feature>
<dbReference type="Gene3D" id="3.10.20.30">
    <property type="match status" value="1"/>
</dbReference>
<dbReference type="SUPFAM" id="SSF54285">
    <property type="entry name" value="MoaD/ThiS"/>
    <property type="match status" value="1"/>
</dbReference>
<dbReference type="InterPro" id="IPR016155">
    <property type="entry name" value="Mopterin_synth/thiamin_S_b"/>
</dbReference>